<gene>
    <name evidence="4" type="ORF">SORBI_3005G105300</name>
</gene>
<protein>
    <submittedName>
        <fullName evidence="4">Uncharacterized protein</fullName>
    </submittedName>
</protein>
<sequence>MEPRRLEQLVFLLCCVAAITCRLHTQAQAQTTLQHTETSTHTGAVGRNLSEMGNRSESLLSRRTRRVDPLEGLRKYEGGYNITDKHYWSSTIFTGRSGYVMSGLWIIGGIIFVVVILISKIFFPKKKERYTDLDYFLERYQILTVILCILLTVFVIVSSAVALRGTVQFHSRAESVKEIIGTTALEATATIYNITGAIEKMQNTSNLYNYTSQAWDHLNSTVEALNSEAVEIQVKAEKNMRLVSKGIRTLELVTILCVTLNLFAVLVLLVGRPLRLQKLCCLCMVFCWILTALFWMYFGLYYFFDKFAGDTCVALDEYQLNPQNSTLGTIIPCSEKLSADVILHDVGAGIHDIIDQVNSNIYTIKSEYPVKQLDYICNPFTGPPQYQYQPENCPSGAATIGDIPQILKRLTCSDFGGGANCRPADLSSAIDYDKVQSYTSSIQNVLDIFPGTERLVSCELVKAGFADIVGNQCAPLRRGARAAWAALAALSASMVLLILLVLVATNARHPGDDRLSVRHLTSSTNSEISEAEFAEMHAKKVRTRVGP</sequence>
<feature type="transmembrane region" description="Helical" evidence="2">
    <location>
        <begin position="252"/>
        <end position="270"/>
    </location>
</feature>
<accession>A0A1B6PRG9</accession>
<reference evidence="4 5" key="1">
    <citation type="journal article" date="2009" name="Nature">
        <title>The Sorghum bicolor genome and the diversification of grasses.</title>
        <authorList>
            <person name="Paterson A.H."/>
            <person name="Bowers J.E."/>
            <person name="Bruggmann R."/>
            <person name="Dubchak I."/>
            <person name="Grimwood J."/>
            <person name="Gundlach H."/>
            <person name="Haberer G."/>
            <person name="Hellsten U."/>
            <person name="Mitros T."/>
            <person name="Poliakov A."/>
            <person name="Schmutz J."/>
            <person name="Spannagl M."/>
            <person name="Tang H."/>
            <person name="Wang X."/>
            <person name="Wicker T."/>
            <person name="Bharti A.K."/>
            <person name="Chapman J."/>
            <person name="Feltus F.A."/>
            <person name="Gowik U."/>
            <person name="Grigoriev I.V."/>
            <person name="Lyons E."/>
            <person name="Maher C.A."/>
            <person name="Martis M."/>
            <person name="Narechania A."/>
            <person name="Otillar R.P."/>
            <person name="Penning B.W."/>
            <person name="Salamov A.A."/>
            <person name="Wang Y."/>
            <person name="Zhang L."/>
            <person name="Carpita N.C."/>
            <person name="Freeling M."/>
            <person name="Gingle A.R."/>
            <person name="Hash C.T."/>
            <person name="Keller B."/>
            <person name="Klein P."/>
            <person name="Kresovich S."/>
            <person name="McCann M.C."/>
            <person name="Ming R."/>
            <person name="Peterson D.G."/>
            <person name="Mehboob-ur-Rahman"/>
            <person name="Ware D."/>
            <person name="Westhoff P."/>
            <person name="Mayer K.F."/>
            <person name="Messing J."/>
            <person name="Rokhsar D.S."/>
        </authorList>
    </citation>
    <scope>NUCLEOTIDE SEQUENCE [LARGE SCALE GENOMIC DNA]</scope>
    <source>
        <strain evidence="5">cv. BTx623</strain>
    </source>
</reference>
<dbReference type="STRING" id="4558.A0A1B6PRG9"/>
<evidence type="ECO:0000256" key="2">
    <source>
        <dbReference type="SAM" id="Phobius"/>
    </source>
</evidence>
<dbReference type="eggNOG" id="ENOG502QVXZ">
    <property type="taxonomic scope" value="Eukaryota"/>
</dbReference>
<name>A0A1B6PRG9_SORBI</name>
<dbReference type="ExpressionAtlas" id="A0A1B6PRG9">
    <property type="expression patterns" value="baseline and differential"/>
</dbReference>
<proteinExistence type="predicted"/>
<dbReference type="Gramene" id="KXG28268">
    <property type="protein sequence ID" value="KXG28268"/>
    <property type="gene ID" value="SORBI_3005G105300"/>
</dbReference>
<dbReference type="Proteomes" id="UP000000768">
    <property type="component" value="Chromosome 5"/>
</dbReference>
<evidence type="ECO:0000313" key="5">
    <source>
        <dbReference type="Proteomes" id="UP000000768"/>
    </source>
</evidence>
<keyword evidence="3" id="KW-0732">Signal</keyword>
<reference evidence="5" key="2">
    <citation type="journal article" date="2018" name="Plant J.">
        <title>The Sorghum bicolor reference genome: improved assembly, gene annotations, a transcriptome atlas, and signatures of genome organization.</title>
        <authorList>
            <person name="McCormick R.F."/>
            <person name="Truong S.K."/>
            <person name="Sreedasyam A."/>
            <person name="Jenkins J."/>
            <person name="Shu S."/>
            <person name="Sims D."/>
            <person name="Kennedy M."/>
            <person name="Amirebrahimi M."/>
            <person name="Weers B.D."/>
            <person name="McKinley B."/>
            <person name="Mattison A."/>
            <person name="Morishige D.T."/>
            <person name="Grimwood J."/>
            <person name="Schmutz J."/>
            <person name="Mullet J.E."/>
        </authorList>
    </citation>
    <scope>NUCLEOTIDE SEQUENCE [LARGE SCALE GENOMIC DNA]</scope>
    <source>
        <strain evidence="5">cv. BTx623</strain>
    </source>
</reference>
<dbReference type="PANTHER" id="PTHR31414">
    <property type="entry name" value="TRANSMEMBRANE PROTEIN DDB_G0292058"/>
    <property type="match status" value="1"/>
</dbReference>
<keyword evidence="2" id="KW-0472">Membrane</keyword>
<dbReference type="OrthoDB" id="1922814at2759"/>
<organism evidence="4 5">
    <name type="scientific">Sorghum bicolor</name>
    <name type="common">Sorghum</name>
    <name type="synonym">Sorghum vulgare</name>
    <dbReference type="NCBI Taxonomy" id="4558"/>
    <lineage>
        <taxon>Eukaryota</taxon>
        <taxon>Viridiplantae</taxon>
        <taxon>Streptophyta</taxon>
        <taxon>Embryophyta</taxon>
        <taxon>Tracheophyta</taxon>
        <taxon>Spermatophyta</taxon>
        <taxon>Magnoliopsida</taxon>
        <taxon>Liliopsida</taxon>
        <taxon>Poales</taxon>
        <taxon>Poaceae</taxon>
        <taxon>PACMAD clade</taxon>
        <taxon>Panicoideae</taxon>
        <taxon>Andropogonodae</taxon>
        <taxon>Andropogoneae</taxon>
        <taxon>Sorghinae</taxon>
        <taxon>Sorghum</taxon>
    </lineage>
</organism>
<feature type="signal peptide" evidence="3">
    <location>
        <begin position="1"/>
        <end position="29"/>
    </location>
</feature>
<dbReference type="InterPro" id="IPR040283">
    <property type="entry name" value="DDB_G0292058-like"/>
</dbReference>
<evidence type="ECO:0000313" key="4">
    <source>
        <dbReference type="EMBL" id="KXG28268.1"/>
    </source>
</evidence>
<dbReference type="InParanoid" id="A0A1B6PRG9"/>
<feature type="transmembrane region" description="Helical" evidence="2">
    <location>
        <begin position="103"/>
        <end position="123"/>
    </location>
</feature>
<evidence type="ECO:0000256" key="1">
    <source>
        <dbReference type="SAM" id="MobiDB-lite"/>
    </source>
</evidence>
<feature type="transmembrane region" description="Helical" evidence="2">
    <location>
        <begin position="282"/>
        <end position="304"/>
    </location>
</feature>
<keyword evidence="2" id="KW-0812">Transmembrane</keyword>
<feature type="region of interest" description="Disordered" evidence="1">
    <location>
        <begin position="32"/>
        <end position="61"/>
    </location>
</feature>
<dbReference type="AlphaFoldDB" id="A0A1B6PRG9"/>
<keyword evidence="2" id="KW-1133">Transmembrane helix</keyword>
<feature type="transmembrane region" description="Helical" evidence="2">
    <location>
        <begin position="482"/>
        <end position="504"/>
    </location>
</feature>
<evidence type="ECO:0000256" key="3">
    <source>
        <dbReference type="SAM" id="SignalP"/>
    </source>
</evidence>
<dbReference type="PANTHER" id="PTHR31414:SF18">
    <property type="entry name" value="TRANSMEMBRANE PROTEIN-RELATED"/>
    <property type="match status" value="1"/>
</dbReference>
<dbReference type="FunCoup" id="A0A1B6PRG9">
    <property type="interactions" value="846"/>
</dbReference>
<dbReference type="EMBL" id="CM000764">
    <property type="protein sequence ID" value="KXG28268.1"/>
    <property type="molecule type" value="Genomic_DNA"/>
</dbReference>
<feature type="chain" id="PRO_5030025802" evidence="3">
    <location>
        <begin position="30"/>
        <end position="547"/>
    </location>
</feature>
<feature type="transmembrane region" description="Helical" evidence="2">
    <location>
        <begin position="143"/>
        <end position="163"/>
    </location>
</feature>
<dbReference type="OMA" id="LVECQTV"/>
<keyword evidence="5" id="KW-1185">Reference proteome</keyword>
<feature type="compositionally biased region" description="Low complexity" evidence="1">
    <location>
        <begin position="32"/>
        <end position="42"/>
    </location>
</feature>